<accession>K6CRC5</accession>
<comment type="caution">
    <text evidence="1">The sequence shown here is derived from an EMBL/GenBank/DDBJ whole genome shotgun (WGS) entry which is preliminary data.</text>
</comment>
<dbReference type="STRING" id="1131731.BAZO_20358"/>
<dbReference type="EMBL" id="AJLR01000152">
    <property type="protein sequence ID" value="EKN62807.1"/>
    <property type="molecule type" value="Genomic_DNA"/>
</dbReference>
<dbReference type="Proteomes" id="UP000006315">
    <property type="component" value="Unassembled WGS sequence"/>
</dbReference>
<dbReference type="PATRIC" id="fig|1131731.3.peg.4155"/>
<sequence>MKLDIEKWINRLDPLDNEAKELFSESVICYKIGAYRSAFIMSYLAFKITLKNRIINCSYRPEGFNEGRWQSVIIKELNNEDNWEKHLNDIIVADPKKEGSIAIIFFEQREIAKNEYEYWKNVRNQCAHAKSGIINSSTVECFWNYLQDNLSKFYVLGGKQYLLEELLEYYRYRVVENKNKLTLLIHDIEVVYGENACEFFKEFNVRFENRYRIMVNDENRDFWKEIIYSSHDNIQEGFIKSIMEKEYYFIQFYRIFPDILEKAISFDNKFILDKVSKWLELWEPDYRGGNNTFWDILYKLLKKKPDEVNIDMISRKVDLDIISNVDFDIEQLKLLEGYKVFDKFILNAGSYFFDVTFDGIRINNGYKERKPIEWFKYSTWNKELIAKLSESFERLDVSISNLKKSNFGSWEYERRKIYIDLIKLYWCNIEKVIEDENLTIYNKIYEYIKE</sequence>
<dbReference type="RefSeq" id="WP_003333318.1">
    <property type="nucleotide sequence ID" value="NZ_AJLR01000152.1"/>
</dbReference>
<reference evidence="1 2" key="1">
    <citation type="journal article" date="2012" name="Front. Microbiol.">
        <title>Redundancy and modularity in membrane-associated dissimilatory nitrate reduction in Bacillus.</title>
        <authorList>
            <person name="Heylen K."/>
            <person name="Keltjens J."/>
        </authorList>
    </citation>
    <scope>NUCLEOTIDE SEQUENCE [LARGE SCALE GENOMIC DNA]</scope>
    <source>
        <strain evidence="1 2">LMG 9581</strain>
    </source>
</reference>
<protein>
    <submittedName>
        <fullName evidence="1">Uncharacterized protein</fullName>
    </submittedName>
</protein>
<evidence type="ECO:0000313" key="1">
    <source>
        <dbReference type="EMBL" id="EKN62807.1"/>
    </source>
</evidence>
<dbReference type="GeneID" id="89470727"/>
<proteinExistence type="predicted"/>
<gene>
    <name evidence="1" type="ORF">BAZO_20358</name>
</gene>
<evidence type="ECO:0000313" key="2">
    <source>
        <dbReference type="Proteomes" id="UP000006315"/>
    </source>
</evidence>
<name>K6CRC5_SCHAZ</name>
<keyword evidence="2" id="KW-1185">Reference proteome</keyword>
<organism evidence="1 2">
    <name type="scientific">Schinkia azotoformans LMG 9581</name>
    <dbReference type="NCBI Taxonomy" id="1131731"/>
    <lineage>
        <taxon>Bacteria</taxon>
        <taxon>Bacillati</taxon>
        <taxon>Bacillota</taxon>
        <taxon>Bacilli</taxon>
        <taxon>Bacillales</taxon>
        <taxon>Bacillaceae</taxon>
        <taxon>Calidifontibacillus/Schinkia group</taxon>
        <taxon>Schinkia</taxon>
    </lineage>
</organism>
<dbReference type="AlphaFoldDB" id="K6CRC5"/>